<protein>
    <recommendedName>
        <fullName evidence="7">PQ loop repeat protein</fullName>
    </recommendedName>
</protein>
<dbReference type="InterPro" id="IPR051415">
    <property type="entry name" value="LAAT-1"/>
</dbReference>
<sequence length="273" mass="31326">MDPAILFGIFICIGIIITYLPQFHKIISNKTSEGINHYFLLIGLSGACASLCNAFIFYSDIMFECNDFVDCSVKLLSFYQIGIQFLCFCVFYTLALTYIELDCFTPFHKRKEFRIMLLALIIVLMITILSIVSVFEADCSEENGQLCIIWAKSLGYFSLGTVFLQYIPQIYEIYLKKNIGSISLITLVLQVIGNAVWTAYMWLDTESHITTWLPYLGTTCFQFILVVMCVIFEIKRRRTQKIYANDDNNDIDSTEPLLVNVDQKVRITYDGSD</sequence>
<evidence type="ECO:0000256" key="3">
    <source>
        <dbReference type="ARBA" id="ARBA00022989"/>
    </source>
</evidence>
<dbReference type="Gene3D" id="1.20.1280.290">
    <property type="match status" value="1"/>
</dbReference>
<evidence type="ECO:0000256" key="1">
    <source>
        <dbReference type="ARBA" id="ARBA00004141"/>
    </source>
</evidence>
<feature type="transmembrane region" description="Helical" evidence="5">
    <location>
        <begin position="78"/>
        <end position="101"/>
    </location>
</feature>
<evidence type="ECO:0008006" key="7">
    <source>
        <dbReference type="Google" id="ProtNLM"/>
    </source>
</evidence>
<feature type="transmembrane region" description="Helical" evidence="5">
    <location>
        <begin position="35"/>
        <end position="58"/>
    </location>
</feature>
<feature type="transmembrane region" description="Helical" evidence="5">
    <location>
        <begin position="147"/>
        <end position="167"/>
    </location>
</feature>
<evidence type="ECO:0000256" key="2">
    <source>
        <dbReference type="ARBA" id="ARBA00022692"/>
    </source>
</evidence>
<organism evidence="6">
    <name type="scientific">Terrestrivirus sp</name>
    <dbReference type="NCBI Taxonomy" id="2487775"/>
    <lineage>
        <taxon>Viruses</taxon>
        <taxon>Varidnaviria</taxon>
        <taxon>Bamfordvirae</taxon>
        <taxon>Nucleocytoviricota</taxon>
        <taxon>Megaviricetes</taxon>
        <taxon>Imitervirales</taxon>
        <taxon>Mimiviridae</taxon>
        <taxon>Klosneuvirinae</taxon>
    </lineage>
</organism>
<feature type="transmembrane region" description="Helical" evidence="5">
    <location>
        <begin position="113"/>
        <end position="135"/>
    </location>
</feature>
<keyword evidence="2 5" id="KW-0812">Transmembrane</keyword>
<comment type="subcellular location">
    <subcellularLocation>
        <location evidence="1">Membrane</location>
        <topology evidence="1">Multi-pass membrane protein</topology>
    </subcellularLocation>
</comment>
<proteinExistence type="predicted"/>
<feature type="transmembrane region" description="Helical" evidence="5">
    <location>
        <begin position="212"/>
        <end position="232"/>
    </location>
</feature>
<dbReference type="PANTHER" id="PTHR16201">
    <property type="entry name" value="SEVEN TRANSMEMBRANE PROTEIN 1-RELATED"/>
    <property type="match status" value="1"/>
</dbReference>
<feature type="transmembrane region" description="Helical" evidence="5">
    <location>
        <begin position="6"/>
        <end position="23"/>
    </location>
</feature>
<dbReference type="Pfam" id="PF04193">
    <property type="entry name" value="PQ-loop"/>
    <property type="match status" value="2"/>
</dbReference>
<dbReference type="SMART" id="SM00679">
    <property type="entry name" value="CTNS"/>
    <property type="match status" value="2"/>
</dbReference>
<evidence type="ECO:0000256" key="4">
    <source>
        <dbReference type="ARBA" id="ARBA00023136"/>
    </source>
</evidence>
<keyword evidence="4 5" id="KW-0472">Membrane</keyword>
<reference evidence="6" key="1">
    <citation type="submission" date="2018-10" db="EMBL/GenBank/DDBJ databases">
        <title>Hidden diversity of soil giant viruses.</title>
        <authorList>
            <person name="Schulz F."/>
            <person name="Alteio L."/>
            <person name="Goudeau D."/>
            <person name="Ryan E.M."/>
            <person name="Malmstrom R.R."/>
            <person name="Blanchard J."/>
            <person name="Woyke T."/>
        </authorList>
    </citation>
    <scope>NUCLEOTIDE SEQUENCE</scope>
    <source>
        <strain evidence="6">TEV1</strain>
    </source>
</reference>
<evidence type="ECO:0000313" key="6">
    <source>
        <dbReference type="EMBL" id="AYV76518.1"/>
    </source>
</evidence>
<name>A0A3G4ZNS7_9VIRU</name>
<dbReference type="InterPro" id="IPR006603">
    <property type="entry name" value="PQ-loop_rpt"/>
</dbReference>
<keyword evidence="3 5" id="KW-1133">Transmembrane helix</keyword>
<dbReference type="EMBL" id="MK071986">
    <property type="protein sequence ID" value="AYV76518.1"/>
    <property type="molecule type" value="Genomic_DNA"/>
</dbReference>
<accession>A0A3G4ZNS7</accession>
<dbReference type="GO" id="GO:0016020">
    <property type="term" value="C:membrane"/>
    <property type="evidence" value="ECO:0007669"/>
    <property type="project" value="UniProtKB-SubCell"/>
</dbReference>
<dbReference type="PANTHER" id="PTHR16201:SF11">
    <property type="entry name" value="PQ-LOOP REPEAT-CONTAINING PROTEIN"/>
    <property type="match status" value="1"/>
</dbReference>
<evidence type="ECO:0000256" key="5">
    <source>
        <dbReference type="SAM" id="Phobius"/>
    </source>
</evidence>
<feature type="transmembrane region" description="Helical" evidence="5">
    <location>
        <begin position="179"/>
        <end position="200"/>
    </location>
</feature>
<gene>
    <name evidence="6" type="ORF">Terrestrivirus8_11</name>
</gene>